<protein>
    <submittedName>
        <fullName evidence="4">Uncharacterized protein</fullName>
    </submittedName>
</protein>
<feature type="signal peptide" evidence="3">
    <location>
        <begin position="1"/>
        <end position="23"/>
    </location>
</feature>
<keyword evidence="2" id="KW-1133">Transmembrane helix</keyword>
<evidence type="ECO:0000313" key="4">
    <source>
        <dbReference type="EMBL" id="KAE9972379.1"/>
    </source>
</evidence>
<dbReference type="Proteomes" id="UP000447873">
    <property type="component" value="Unassembled WGS sequence"/>
</dbReference>
<keyword evidence="2" id="KW-0812">Transmembrane</keyword>
<dbReference type="Proteomes" id="UP000433883">
    <property type="component" value="Unassembled WGS sequence"/>
</dbReference>
<feature type="region of interest" description="Disordered" evidence="1">
    <location>
        <begin position="141"/>
        <end position="172"/>
    </location>
</feature>
<reference evidence="4 7" key="1">
    <citation type="submission" date="2019-11" db="EMBL/GenBank/DDBJ databases">
        <title>Venturia inaequalis Genome Resource.</title>
        <authorList>
            <person name="Lichtner F.J."/>
        </authorList>
    </citation>
    <scope>NUCLEOTIDE SEQUENCE [LARGE SCALE GENOMIC DNA]</scope>
    <source>
        <strain evidence="5 8">120213</strain>
        <strain evidence="4">Bline_iso_100314</strain>
        <strain evidence="6 9">DMI_063113</strain>
    </source>
</reference>
<keyword evidence="3" id="KW-0732">Signal</keyword>
<evidence type="ECO:0000313" key="6">
    <source>
        <dbReference type="EMBL" id="KAE9990977.1"/>
    </source>
</evidence>
<organism evidence="4 7">
    <name type="scientific">Venturia inaequalis</name>
    <name type="common">Apple scab fungus</name>
    <dbReference type="NCBI Taxonomy" id="5025"/>
    <lineage>
        <taxon>Eukaryota</taxon>
        <taxon>Fungi</taxon>
        <taxon>Dikarya</taxon>
        <taxon>Ascomycota</taxon>
        <taxon>Pezizomycotina</taxon>
        <taxon>Dothideomycetes</taxon>
        <taxon>Pleosporomycetidae</taxon>
        <taxon>Venturiales</taxon>
        <taxon>Venturiaceae</taxon>
        <taxon>Venturia</taxon>
    </lineage>
</organism>
<dbReference type="EMBL" id="WNWR01000114">
    <property type="protein sequence ID" value="KAE9990977.1"/>
    <property type="molecule type" value="Genomic_DNA"/>
</dbReference>
<feature type="compositionally biased region" description="Polar residues" evidence="1">
    <location>
        <begin position="160"/>
        <end position="172"/>
    </location>
</feature>
<feature type="transmembrane region" description="Helical" evidence="2">
    <location>
        <begin position="179"/>
        <end position="197"/>
    </location>
</feature>
<dbReference type="EMBL" id="WNWQ01000264">
    <property type="protein sequence ID" value="KAE9972379.1"/>
    <property type="molecule type" value="Genomic_DNA"/>
</dbReference>
<evidence type="ECO:0000313" key="5">
    <source>
        <dbReference type="EMBL" id="KAE9988669.1"/>
    </source>
</evidence>
<evidence type="ECO:0000256" key="2">
    <source>
        <dbReference type="SAM" id="Phobius"/>
    </source>
</evidence>
<dbReference type="EMBL" id="WNWS01000005">
    <property type="protein sequence ID" value="KAE9988669.1"/>
    <property type="molecule type" value="Genomic_DNA"/>
</dbReference>
<accession>A0A8H3UPF9</accession>
<evidence type="ECO:0000256" key="3">
    <source>
        <dbReference type="SAM" id="SignalP"/>
    </source>
</evidence>
<keyword evidence="9" id="KW-1185">Reference proteome</keyword>
<keyword evidence="2" id="KW-0472">Membrane</keyword>
<evidence type="ECO:0000256" key="1">
    <source>
        <dbReference type="SAM" id="MobiDB-lite"/>
    </source>
</evidence>
<gene>
    <name evidence="4" type="ORF">BLS_004049</name>
    <name evidence="6" type="ORF">EG327_000690</name>
    <name evidence="5" type="ORF">EG328_008686</name>
</gene>
<dbReference type="Proteomes" id="UP000490939">
    <property type="component" value="Unassembled WGS sequence"/>
</dbReference>
<feature type="chain" id="PRO_5044690659" evidence="3">
    <location>
        <begin position="24"/>
        <end position="198"/>
    </location>
</feature>
<sequence>MVSSKSMAVAVAVAGFVSANANANPAPAPAPAPTDPAQYNGYTPHMPKWAATVAPDKLSALQADMHSLGSSIKGNKLYTSMTAVMATAVPESFKEAIMTNPESVHSRYKTEKPEWYKAIPTDVQSFMEDNRKKAKSIFTHDIGPLPTRTDEKNKGAQKTAAATASPTGKQSSEADSLRVLGAGCAALFGAFGIAALML</sequence>
<comment type="caution">
    <text evidence="4">The sequence shown here is derived from an EMBL/GenBank/DDBJ whole genome shotgun (WGS) entry which is preliminary data.</text>
</comment>
<name>A0A8H3UPF9_VENIN</name>
<dbReference type="AlphaFoldDB" id="A0A8H3UPF9"/>
<evidence type="ECO:0000313" key="8">
    <source>
        <dbReference type="Proteomes" id="UP000447873"/>
    </source>
</evidence>
<evidence type="ECO:0000313" key="7">
    <source>
        <dbReference type="Proteomes" id="UP000433883"/>
    </source>
</evidence>
<evidence type="ECO:0000313" key="9">
    <source>
        <dbReference type="Proteomes" id="UP000490939"/>
    </source>
</evidence>
<proteinExistence type="predicted"/>